<evidence type="ECO:0000313" key="2">
    <source>
        <dbReference type="EMBL" id="KNZ56750.1"/>
    </source>
</evidence>
<proteinExistence type="predicted"/>
<organism evidence="2 3">
    <name type="scientific">Puccinia sorghi</name>
    <dbReference type="NCBI Taxonomy" id="27349"/>
    <lineage>
        <taxon>Eukaryota</taxon>
        <taxon>Fungi</taxon>
        <taxon>Dikarya</taxon>
        <taxon>Basidiomycota</taxon>
        <taxon>Pucciniomycotina</taxon>
        <taxon>Pucciniomycetes</taxon>
        <taxon>Pucciniales</taxon>
        <taxon>Pucciniaceae</taxon>
        <taxon>Puccinia</taxon>
    </lineage>
</organism>
<gene>
    <name evidence="2" type="ORF">VP01_2327g2</name>
</gene>
<feature type="compositionally biased region" description="Basic and acidic residues" evidence="1">
    <location>
        <begin position="9"/>
        <end position="23"/>
    </location>
</feature>
<dbReference type="OrthoDB" id="76215at2759"/>
<evidence type="ECO:0000256" key="1">
    <source>
        <dbReference type="SAM" id="MobiDB-lite"/>
    </source>
</evidence>
<name>A0A0L6V9E6_9BASI</name>
<sequence>MTGSSATKENPDKTPTHTWTHEQQSDLLKGIAHCISKGLATDNGSLNKLSWTYPMDCISDRSELELSRDRLKKLQKQDLGCLRQYEILGDQKRLRESEKQVAKADSRTKAHPFRSFGKLKDTFALYDPAHQVFSGTFATGGLAEAKNIPDLNDCPLDAITPTNRAAKHPTKTKKRPAMIIDEDDSDLDIEATS</sequence>
<dbReference type="EMBL" id="LAVV01007200">
    <property type="protein sequence ID" value="KNZ56750.1"/>
    <property type="molecule type" value="Genomic_DNA"/>
</dbReference>
<reference evidence="2 3" key="1">
    <citation type="submission" date="2015-08" db="EMBL/GenBank/DDBJ databases">
        <title>Next Generation Sequencing and Analysis of the Genome of Puccinia sorghi L Schw, the Causal Agent of Maize Common Rust.</title>
        <authorList>
            <person name="Rochi L."/>
            <person name="Burguener G."/>
            <person name="Darino M."/>
            <person name="Turjanski A."/>
            <person name="Kreff E."/>
            <person name="Dieguez M.J."/>
            <person name="Sacco F."/>
        </authorList>
    </citation>
    <scope>NUCLEOTIDE SEQUENCE [LARGE SCALE GENOMIC DNA]</scope>
    <source>
        <strain evidence="2 3">RO10H11247</strain>
    </source>
</reference>
<dbReference type="Proteomes" id="UP000037035">
    <property type="component" value="Unassembled WGS sequence"/>
</dbReference>
<protein>
    <submittedName>
        <fullName evidence="2">Uncharacterized protein</fullName>
    </submittedName>
</protein>
<evidence type="ECO:0000313" key="3">
    <source>
        <dbReference type="Proteomes" id="UP000037035"/>
    </source>
</evidence>
<dbReference type="VEuPathDB" id="FungiDB:VP01_2327g2"/>
<dbReference type="PANTHER" id="PTHR47072:SF4">
    <property type="entry name" value="MYB_SANT-LIKE DOMAIN-CONTAINING PROTEIN"/>
    <property type="match status" value="1"/>
</dbReference>
<keyword evidence="3" id="KW-1185">Reference proteome</keyword>
<dbReference type="AlphaFoldDB" id="A0A0L6V9E6"/>
<dbReference type="PANTHER" id="PTHR47072">
    <property type="match status" value="1"/>
</dbReference>
<accession>A0A0L6V9E6</accession>
<feature type="region of interest" description="Disordered" evidence="1">
    <location>
        <begin position="1"/>
        <end position="23"/>
    </location>
</feature>
<feature type="non-terminal residue" evidence="2">
    <location>
        <position position="193"/>
    </location>
</feature>
<comment type="caution">
    <text evidence="2">The sequence shown here is derived from an EMBL/GenBank/DDBJ whole genome shotgun (WGS) entry which is preliminary data.</text>
</comment>